<dbReference type="EMBL" id="JAKJXO020000001">
    <property type="protein sequence ID" value="KAL1612891.1"/>
    <property type="molecule type" value="Genomic_DNA"/>
</dbReference>
<evidence type="ECO:0000256" key="1">
    <source>
        <dbReference type="SAM" id="MobiDB-lite"/>
    </source>
</evidence>
<accession>A0ABR3S864</accession>
<feature type="region of interest" description="Disordered" evidence="1">
    <location>
        <begin position="1"/>
        <end position="72"/>
    </location>
</feature>
<reference evidence="2 3" key="1">
    <citation type="submission" date="2024-02" db="EMBL/GenBank/DDBJ databases">
        <title>De novo assembly and annotation of 12 fungi associated with fruit tree decline syndrome in Ontario, Canada.</title>
        <authorList>
            <person name="Sulman M."/>
            <person name="Ellouze W."/>
            <person name="Ilyukhin E."/>
        </authorList>
    </citation>
    <scope>NUCLEOTIDE SEQUENCE [LARGE SCALE GENOMIC DNA]</scope>
    <source>
        <strain evidence="2 3">M42-189</strain>
    </source>
</reference>
<gene>
    <name evidence="2" type="ORF">SLS60_001121</name>
</gene>
<organism evidence="2 3">
    <name type="scientific">Paraconiothyrium brasiliense</name>
    <dbReference type="NCBI Taxonomy" id="300254"/>
    <lineage>
        <taxon>Eukaryota</taxon>
        <taxon>Fungi</taxon>
        <taxon>Dikarya</taxon>
        <taxon>Ascomycota</taxon>
        <taxon>Pezizomycotina</taxon>
        <taxon>Dothideomycetes</taxon>
        <taxon>Pleosporomycetidae</taxon>
        <taxon>Pleosporales</taxon>
        <taxon>Massarineae</taxon>
        <taxon>Didymosphaeriaceae</taxon>
        <taxon>Paraconiothyrium</taxon>
    </lineage>
</organism>
<feature type="compositionally biased region" description="Polar residues" evidence="1">
    <location>
        <begin position="8"/>
        <end position="54"/>
    </location>
</feature>
<evidence type="ECO:0000313" key="2">
    <source>
        <dbReference type="EMBL" id="KAL1612891.1"/>
    </source>
</evidence>
<feature type="compositionally biased region" description="Low complexity" evidence="1">
    <location>
        <begin position="55"/>
        <end position="68"/>
    </location>
</feature>
<sequence length="218" mass="24343">MKPCAEVSATSTTPAQEQVPQTPVRSPIAPTSSPKVNEPQSASKDTTHTVPTFDSGSSPITPPSSATTEYDTSLPTTYDAAMAFFDRWYKKQHPNASIPESERNLFRGIVITLTVALLKCFKEPIYSPLIGYRPEEYRVAYSRRALEQILASLTDDRTDAQRLAEHLLSVADANLLGPLSPREFMTRIGYAKTRITDHESYALHKEFHRLLSDDLRLC</sequence>
<evidence type="ECO:0000313" key="3">
    <source>
        <dbReference type="Proteomes" id="UP001521785"/>
    </source>
</evidence>
<keyword evidence="3" id="KW-1185">Reference proteome</keyword>
<protein>
    <submittedName>
        <fullName evidence="2">Uncharacterized protein</fullName>
    </submittedName>
</protein>
<comment type="caution">
    <text evidence="2">The sequence shown here is derived from an EMBL/GenBank/DDBJ whole genome shotgun (WGS) entry which is preliminary data.</text>
</comment>
<name>A0ABR3S864_9PLEO</name>
<dbReference type="Proteomes" id="UP001521785">
    <property type="component" value="Unassembled WGS sequence"/>
</dbReference>
<proteinExistence type="predicted"/>